<dbReference type="InterPro" id="IPR037185">
    <property type="entry name" value="EmrE-like"/>
</dbReference>
<evidence type="ECO:0000313" key="4">
    <source>
        <dbReference type="Proteomes" id="UP001279681"/>
    </source>
</evidence>
<feature type="transmembrane region" description="Helical" evidence="1">
    <location>
        <begin position="68"/>
        <end position="88"/>
    </location>
</feature>
<keyword evidence="4" id="KW-1185">Reference proteome</keyword>
<feature type="domain" description="EamA" evidence="2">
    <location>
        <begin position="150"/>
        <end position="287"/>
    </location>
</feature>
<name>A0ABU4W9T0_9FUSO</name>
<proteinExistence type="predicted"/>
<protein>
    <submittedName>
        <fullName evidence="3">DMT family transporter</fullName>
    </submittedName>
</protein>
<dbReference type="EMBL" id="JAVIKH010000002">
    <property type="protein sequence ID" value="MDX8335454.1"/>
    <property type="molecule type" value="Genomic_DNA"/>
</dbReference>
<dbReference type="PANTHER" id="PTHR22911:SF137">
    <property type="entry name" value="SOLUTE CARRIER FAMILY 35 MEMBER G2-RELATED"/>
    <property type="match status" value="1"/>
</dbReference>
<accession>A0ABU4W9T0</accession>
<feature type="transmembrane region" description="Helical" evidence="1">
    <location>
        <begin position="95"/>
        <end position="114"/>
    </location>
</feature>
<keyword evidence="1" id="KW-0812">Transmembrane</keyword>
<evidence type="ECO:0000313" key="3">
    <source>
        <dbReference type="EMBL" id="MDX8335454.1"/>
    </source>
</evidence>
<feature type="transmembrane region" description="Helical" evidence="1">
    <location>
        <begin position="270"/>
        <end position="288"/>
    </location>
</feature>
<feature type="transmembrane region" description="Helical" evidence="1">
    <location>
        <begin position="120"/>
        <end position="139"/>
    </location>
</feature>
<dbReference type="PANTHER" id="PTHR22911">
    <property type="entry name" value="ACYL-MALONYL CONDENSING ENZYME-RELATED"/>
    <property type="match status" value="1"/>
</dbReference>
<evidence type="ECO:0000256" key="1">
    <source>
        <dbReference type="SAM" id="Phobius"/>
    </source>
</evidence>
<feature type="transmembrane region" description="Helical" evidence="1">
    <location>
        <begin position="35"/>
        <end position="56"/>
    </location>
</feature>
<dbReference type="Pfam" id="PF00892">
    <property type="entry name" value="EamA"/>
    <property type="match status" value="2"/>
</dbReference>
<dbReference type="RefSeq" id="WP_320312855.1">
    <property type="nucleotide sequence ID" value="NZ_JAVIKH010000002.1"/>
</dbReference>
<comment type="caution">
    <text evidence="3">The sequence shown here is derived from an EMBL/GenBank/DDBJ whole genome shotgun (WGS) entry which is preliminary data.</text>
</comment>
<evidence type="ECO:0000259" key="2">
    <source>
        <dbReference type="Pfam" id="PF00892"/>
    </source>
</evidence>
<sequence>MLGESLALAAAFGWVGSSIFLEKASKETGTISVNLIRLLMAMIFLGIITFFKRGMLLPFDVSREALKFLSISGLFGLFLGDFFLYKAYVTIGPRIVLLIMTLSPIMVSILSFFILKENILGLQFFGMLLTIAGIMIVILKKKSEKEFSKLGFVYAILAMLGESFGIIFTRLGSEGYDSFATIQVRTIPAILAFVIYISLTKKWCNIKEGIVNSRGMIYIVLGTIVATLGVTALVESMKYANVGVVSTLASTSPILIIPISIIFFREKVTVIEGVGALISFIGITIFFVL</sequence>
<feature type="transmembrane region" description="Helical" evidence="1">
    <location>
        <begin position="178"/>
        <end position="199"/>
    </location>
</feature>
<gene>
    <name evidence="3" type="ORF">RFV38_02900</name>
</gene>
<dbReference type="SUPFAM" id="SSF103481">
    <property type="entry name" value="Multidrug resistance efflux transporter EmrE"/>
    <property type="match status" value="2"/>
</dbReference>
<feature type="transmembrane region" description="Helical" evidence="1">
    <location>
        <begin position="215"/>
        <end position="234"/>
    </location>
</feature>
<feature type="transmembrane region" description="Helical" evidence="1">
    <location>
        <begin position="151"/>
        <end position="172"/>
    </location>
</feature>
<organism evidence="3 4">
    <name type="scientific">Candidatus Cetobacterium colombiensis</name>
    <dbReference type="NCBI Taxonomy" id="3073100"/>
    <lineage>
        <taxon>Bacteria</taxon>
        <taxon>Fusobacteriati</taxon>
        <taxon>Fusobacteriota</taxon>
        <taxon>Fusobacteriia</taxon>
        <taxon>Fusobacteriales</taxon>
        <taxon>Fusobacteriaceae</taxon>
        <taxon>Cetobacterium</taxon>
    </lineage>
</organism>
<dbReference type="InterPro" id="IPR000620">
    <property type="entry name" value="EamA_dom"/>
</dbReference>
<reference evidence="4" key="1">
    <citation type="submission" date="2023-07" db="EMBL/GenBank/DDBJ databases">
        <authorList>
            <person name="Colorado M.A."/>
            <person name="Villamil L.M."/>
            <person name="Melo J.F."/>
            <person name="Rodriguez J.A."/>
            <person name="Ruiz R.Y."/>
        </authorList>
    </citation>
    <scope>NUCLEOTIDE SEQUENCE [LARGE SCALE GENOMIC DNA]</scope>
    <source>
        <strain evidence="4">C33</strain>
    </source>
</reference>
<keyword evidence="1" id="KW-1133">Transmembrane helix</keyword>
<feature type="domain" description="EamA" evidence="2">
    <location>
        <begin position="2"/>
        <end position="138"/>
    </location>
</feature>
<keyword evidence="1" id="KW-0472">Membrane</keyword>
<feature type="transmembrane region" description="Helical" evidence="1">
    <location>
        <begin position="6"/>
        <end position="23"/>
    </location>
</feature>
<dbReference type="Proteomes" id="UP001279681">
    <property type="component" value="Unassembled WGS sequence"/>
</dbReference>
<feature type="transmembrane region" description="Helical" evidence="1">
    <location>
        <begin position="240"/>
        <end position="263"/>
    </location>
</feature>